<keyword evidence="1" id="KW-0812">Transmembrane</keyword>
<keyword evidence="3" id="KW-1185">Reference proteome</keyword>
<evidence type="ECO:0000313" key="3">
    <source>
        <dbReference type="Proteomes" id="UP000296049"/>
    </source>
</evidence>
<proteinExistence type="predicted"/>
<keyword evidence="1" id="KW-0472">Membrane</keyword>
<gene>
    <name evidence="2" type="ORF">Anapl_03832</name>
</gene>
<dbReference type="AlphaFoldDB" id="R0LAM7"/>
<protein>
    <submittedName>
        <fullName evidence="2">Uncharacterized protein</fullName>
    </submittedName>
</protein>
<sequence length="169" mass="18455">MGSHVQLEPGTSGFLVFVTLALLGASISSWSTKPEEQMDGHKGEVKQPAPLQEAADPPTDLPVPRTAPVIFTKDLFAQVSRGLAHRVNAFPFFQLTSVKAELSTSTMLLGNPLKLQSKPQVSEHSHTGFSRTSDQRFALGMSGFAEDKWYSTSFLCGTRNQSASFRREV</sequence>
<feature type="transmembrane region" description="Helical" evidence="1">
    <location>
        <begin position="12"/>
        <end position="32"/>
    </location>
</feature>
<name>R0LAM7_ANAPL</name>
<organism evidence="2 3">
    <name type="scientific">Anas platyrhynchos</name>
    <name type="common">Mallard</name>
    <name type="synonym">Anas boschas</name>
    <dbReference type="NCBI Taxonomy" id="8839"/>
    <lineage>
        <taxon>Eukaryota</taxon>
        <taxon>Metazoa</taxon>
        <taxon>Chordata</taxon>
        <taxon>Craniata</taxon>
        <taxon>Vertebrata</taxon>
        <taxon>Euteleostomi</taxon>
        <taxon>Archelosauria</taxon>
        <taxon>Archosauria</taxon>
        <taxon>Dinosauria</taxon>
        <taxon>Saurischia</taxon>
        <taxon>Theropoda</taxon>
        <taxon>Coelurosauria</taxon>
        <taxon>Aves</taxon>
        <taxon>Neognathae</taxon>
        <taxon>Galloanserae</taxon>
        <taxon>Anseriformes</taxon>
        <taxon>Anatidae</taxon>
        <taxon>Anatinae</taxon>
        <taxon>Anas</taxon>
    </lineage>
</organism>
<evidence type="ECO:0000256" key="1">
    <source>
        <dbReference type="SAM" id="Phobius"/>
    </source>
</evidence>
<dbReference type="EMBL" id="KB743713">
    <property type="protein sequence ID" value="EOA97322.1"/>
    <property type="molecule type" value="Genomic_DNA"/>
</dbReference>
<dbReference type="Proteomes" id="UP000296049">
    <property type="component" value="Unassembled WGS sequence"/>
</dbReference>
<accession>R0LAM7</accession>
<evidence type="ECO:0000313" key="2">
    <source>
        <dbReference type="EMBL" id="EOA97322.1"/>
    </source>
</evidence>
<reference evidence="3" key="1">
    <citation type="journal article" date="2013" name="Nat. Genet.">
        <title>The duck genome and transcriptome provide insight into an avian influenza virus reservoir species.</title>
        <authorList>
            <person name="Huang Y."/>
            <person name="Li Y."/>
            <person name="Burt D.W."/>
            <person name="Chen H."/>
            <person name="Zhang Y."/>
            <person name="Qian W."/>
            <person name="Kim H."/>
            <person name="Gan S."/>
            <person name="Zhao Y."/>
            <person name="Li J."/>
            <person name="Yi K."/>
            <person name="Feng H."/>
            <person name="Zhu P."/>
            <person name="Li B."/>
            <person name="Liu Q."/>
            <person name="Fairley S."/>
            <person name="Magor K.E."/>
            <person name="Du Z."/>
            <person name="Hu X."/>
            <person name="Goodman L."/>
            <person name="Tafer H."/>
            <person name="Vignal A."/>
            <person name="Lee T."/>
            <person name="Kim K.W."/>
            <person name="Sheng Z."/>
            <person name="An Y."/>
            <person name="Searle S."/>
            <person name="Herrero J."/>
            <person name="Groenen M.A."/>
            <person name="Crooijmans R.P."/>
            <person name="Faraut T."/>
            <person name="Cai Q."/>
            <person name="Webster R.G."/>
            <person name="Aldridge J.R."/>
            <person name="Warren W.C."/>
            <person name="Bartschat S."/>
            <person name="Kehr S."/>
            <person name="Marz M."/>
            <person name="Stadler P.F."/>
            <person name="Smith J."/>
            <person name="Kraus R.H."/>
            <person name="Zhao Y."/>
            <person name="Ren L."/>
            <person name="Fei J."/>
            <person name="Morisson M."/>
            <person name="Kaiser P."/>
            <person name="Griffin D.K."/>
            <person name="Rao M."/>
            <person name="Pitel F."/>
            <person name="Wang J."/>
            <person name="Li N."/>
        </authorList>
    </citation>
    <scope>NUCLEOTIDE SEQUENCE [LARGE SCALE GENOMIC DNA]</scope>
</reference>
<keyword evidence="1" id="KW-1133">Transmembrane helix</keyword>